<keyword evidence="4" id="KW-0249">Electron transport</keyword>
<keyword evidence="6" id="KW-0812">Transmembrane</keyword>
<evidence type="ECO:0000256" key="5">
    <source>
        <dbReference type="ARBA" id="ARBA00023004"/>
    </source>
</evidence>
<keyword evidence="3" id="KW-0479">Metal-binding</keyword>
<sequence length="307" mass="31736">MITLSTLRRTFAALIVLFLGTFSVFAVTANAADEETTGARSGPASNIGEPTATNTIKDSYGNVVQYGSDAIIYKSPSTLTGKTAAELRAIGRALYMQNCSSCHGVKADGVLSQGNPEAYPNLVDLGPAVIDFWISSGRMPAADPTAIQAGRKPSRLSALQSLAIAEWVNSLSNAYPYVPVVNTNDASRAEGLNLFALNCAACHTITGGGDALAAGTYAPTLQDSDITATQIATAIRSGPGNMPNYSSSLTDEQVADIVKYVKVDIQNPNNIGGVGMGGLGPVAEGFVALSLGIGILALAAFWVGDRQ</sequence>
<evidence type="ECO:0000256" key="2">
    <source>
        <dbReference type="ARBA" id="ARBA00022617"/>
    </source>
</evidence>
<evidence type="ECO:0000259" key="7">
    <source>
        <dbReference type="PROSITE" id="PS51007"/>
    </source>
</evidence>
<dbReference type="InterPro" id="IPR036909">
    <property type="entry name" value="Cyt_c-like_dom_sf"/>
</dbReference>
<dbReference type="InterPro" id="IPR009056">
    <property type="entry name" value="Cyt_c-like_dom"/>
</dbReference>
<feature type="transmembrane region" description="Helical" evidence="6">
    <location>
        <begin position="286"/>
        <end position="304"/>
    </location>
</feature>
<keyword evidence="2" id="KW-0349">Heme</keyword>
<dbReference type="PROSITE" id="PS51007">
    <property type="entry name" value="CYTC"/>
    <property type="match status" value="2"/>
</dbReference>
<evidence type="ECO:0000313" key="8">
    <source>
        <dbReference type="EMBL" id="CAB4863086.1"/>
    </source>
</evidence>
<dbReference type="PANTHER" id="PTHR33751">
    <property type="entry name" value="CBB3-TYPE CYTOCHROME C OXIDASE SUBUNIT FIXP"/>
    <property type="match status" value="1"/>
</dbReference>
<keyword evidence="6" id="KW-1133">Transmembrane helix</keyword>
<keyword evidence="5" id="KW-0408">Iron</keyword>
<dbReference type="AlphaFoldDB" id="A0A6J7CYJ2"/>
<accession>A0A6J7CYJ2</accession>
<gene>
    <name evidence="8" type="ORF">UFOPK3381_00370</name>
</gene>
<evidence type="ECO:0000256" key="3">
    <source>
        <dbReference type="ARBA" id="ARBA00022723"/>
    </source>
</evidence>
<dbReference type="GO" id="GO:0005506">
    <property type="term" value="F:iron ion binding"/>
    <property type="evidence" value="ECO:0007669"/>
    <property type="project" value="InterPro"/>
</dbReference>
<dbReference type="PANTHER" id="PTHR33751:SF13">
    <property type="entry name" value="CYTOCHROME BC1 COMPLEX CYTOCHROME C SUBUNIT"/>
    <property type="match status" value="1"/>
</dbReference>
<reference evidence="8" key="1">
    <citation type="submission" date="2020-05" db="EMBL/GenBank/DDBJ databases">
        <authorList>
            <person name="Chiriac C."/>
            <person name="Salcher M."/>
            <person name="Ghai R."/>
            <person name="Kavagutti S V."/>
        </authorList>
    </citation>
    <scope>NUCLEOTIDE SEQUENCE</scope>
</reference>
<protein>
    <submittedName>
        <fullName evidence="8">Unannotated protein</fullName>
    </submittedName>
</protein>
<dbReference type="InterPro" id="IPR050597">
    <property type="entry name" value="Cytochrome_c_Oxidase_Subunit"/>
</dbReference>
<feature type="domain" description="Cytochrome c" evidence="7">
    <location>
        <begin position="186"/>
        <end position="265"/>
    </location>
</feature>
<keyword evidence="6" id="KW-0472">Membrane</keyword>
<proteinExistence type="predicted"/>
<dbReference type="GO" id="GO:0020037">
    <property type="term" value="F:heme binding"/>
    <property type="evidence" value="ECO:0007669"/>
    <property type="project" value="InterPro"/>
</dbReference>
<dbReference type="Gene3D" id="1.10.760.10">
    <property type="entry name" value="Cytochrome c-like domain"/>
    <property type="match status" value="2"/>
</dbReference>
<dbReference type="PRINTS" id="PR00605">
    <property type="entry name" value="CYTCHROMECIC"/>
</dbReference>
<name>A0A6J7CYJ2_9ZZZZ</name>
<feature type="domain" description="Cytochrome c" evidence="7">
    <location>
        <begin position="86"/>
        <end position="172"/>
    </location>
</feature>
<dbReference type="GO" id="GO:0009055">
    <property type="term" value="F:electron transfer activity"/>
    <property type="evidence" value="ECO:0007669"/>
    <property type="project" value="InterPro"/>
</dbReference>
<organism evidence="8">
    <name type="scientific">freshwater metagenome</name>
    <dbReference type="NCBI Taxonomy" id="449393"/>
    <lineage>
        <taxon>unclassified sequences</taxon>
        <taxon>metagenomes</taxon>
        <taxon>ecological metagenomes</taxon>
    </lineage>
</organism>
<dbReference type="InterPro" id="IPR008168">
    <property type="entry name" value="Cyt_C_IC"/>
</dbReference>
<dbReference type="SUPFAM" id="SSF46626">
    <property type="entry name" value="Cytochrome c"/>
    <property type="match status" value="2"/>
</dbReference>
<keyword evidence="1" id="KW-0813">Transport</keyword>
<evidence type="ECO:0000256" key="1">
    <source>
        <dbReference type="ARBA" id="ARBA00022448"/>
    </source>
</evidence>
<evidence type="ECO:0000256" key="6">
    <source>
        <dbReference type="SAM" id="Phobius"/>
    </source>
</evidence>
<dbReference type="Pfam" id="PF13442">
    <property type="entry name" value="Cytochrome_CBB3"/>
    <property type="match status" value="2"/>
</dbReference>
<evidence type="ECO:0000256" key="4">
    <source>
        <dbReference type="ARBA" id="ARBA00022982"/>
    </source>
</evidence>
<dbReference type="EMBL" id="CAFBLN010000008">
    <property type="protein sequence ID" value="CAB4863086.1"/>
    <property type="molecule type" value="Genomic_DNA"/>
</dbReference>